<evidence type="ECO:0000313" key="1">
    <source>
        <dbReference type="EMBL" id="KOF98080.1"/>
    </source>
</evidence>
<protein>
    <submittedName>
        <fullName evidence="1">Uncharacterized protein</fullName>
    </submittedName>
</protein>
<accession>A0A0L8IAP1</accession>
<dbReference type="EMBL" id="KQ416222">
    <property type="protein sequence ID" value="KOF98080.1"/>
    <property type="molecule type" value="Genomic_DNA"/>
</dbReference>
<proteinExistence type="predicted"/>
<reference evidence="1" key="1">
    <citation type="submission" date="2015-07" db="EMBL/GenBank/DDBJ databases">
        <title>MeaNS - Measles Nucleotide Surveillance Program.</title>
        <authorList>
            <person name="Tran T."/>
            <person name="Druce J."/>
        </authorList>
    </citation>
    <scope>NUCLEOTIDE SEQUENCE</scope>
    <source>
        <strain evidence="1">UCB-OBI-ISO-001</strain>
        <tissue evidence="1">Gonad</tissue>
    </source>
</reference>
<gene>
    <name evidence="1" type="ORF">OCBIM_22027348mg</name>
</gene>
<name>A0A0L8IAP1_OCTBM</name>
<sequence length="64" mass="7676">MALVDGSEISVLIRLHILHFESFTVSGFYRDDALFIFRSINDAMDIFWKDFDQYIQRDELRDRS</sequence>
<dbReference type="AlphaFoldDB" id="A0A0L8IAP1"/>
<organism evidence="1">
    <name type="scientific">Octopus bimaculoides</name>
    <name type="common">California two-spotted octopus</name>
    <dbReference type="NCBI Taxonomy" id="37653"/>
    <lineage>
        <taxon>Eukaryota</taxon>
        <taxon>Metazoa</taxon>
        <taxon>Spiralia</taxon>
        <taxon>Lophotrochozoa</taxon>
        <taxon>Mollusca</taxon>
        <taxon>Cephalopoda</taxon>
        <taxon>Coleoidea</taxon>
        <taxon>Octopodiformes</taxon>
        <taxon>Octopoda</taxon>
        <taxon>Incirrata</taxon>
        <taxon>Octopodidae</taxon>
        <taxon>Octopus</taxon>
    </lineage>
</organism>